<proteinExistence type="predicted"/>
<keyword evidence="10" id="KW-0902">Two-component regulatory system</keyword>
<reference evidence="12 13" key="1">
    <citation type="journal article" date="2010" name="Int. J. Syst. Evol. Microbiol.">
        <title>Vagococcus penaei sp. nov., isolated from spoilage microbiota of cooked shrimp (Penaeus vannamei).</title>
        <authorList>
            <person name="Jaffres E."/>
            <person name="Prevost H."/>
            <person name="Rossero A."/>
            <person name="Joffraud J.J."/>
            <person name="Dousset X."/>
        </authorList>
    </citation>
    <scope>NUCLEOTIDE SEQUENCE [LARGE SCALE GENOMIC DNA]</scope>
    <source>
        <strain evidence="12 13">CD276</strain>
    </source>
</reference>
<keyword evidence="7" id="KW-0812">Transmembrane</keyword>
<gene>
    <name evidence="12" type="ORF">BW732_08535</name>
</gene>
<dbReference type="InterPro" id="IPR036890">
    <property type="entry name" value="HATPase_C_sf"/>
</dbReference>
<dbReference type="Gene3D" id="3.30.565.10">
    <property type="entry name" value="Histidine kinase-like ATPase, C-terminal domain"/>
    <property type="match status" value="1"/>
</dbReference>
<keyword evidence="8" id="KW-0418">Kinase</keyword>
<evidence type="ECO:0000256" key="10">
    <source>
        <dbReference type="ARBA" id="ARBA00023012"/>
    </source>
</evidence>
<evidence type="ECO:0000256" key="11">
    <source>
        <dbReference type="ARBA" id="ARBA00023136"/>
    </source>
</evidence>
<dbReference type="EC" id="2.7.13.3" evidence="3"/>
<evidence type="ECO:0000256" key="8">
    <source>
        <dbReference type="ARBA" id="ARBA00022777"/>
    </source>
</evidence>
<dbReference type="GO" id="GO:0005886">
    <property type="term" value="C:plasma membrane"/>
    <property type="evidence" value="ECO:0007669"/>
    <property type="project" value="UniProtKB-SubCell"/>
</dbReference>
<keyword evidence="5" id="KW-0597">Phosphoprotein</keyword>
<dbReference type="STRING" id="633807.BW732_08535"/>
<dbReference type="Gene3D" id="1.10.287.130">
    <property type="match status" value="1"/>
</dbReference>
<dbReference type="InterPro" id="IPR004358">
    <property type="entry name" value="Sig_transdc_His_kin-like_C"/>
</dbReference>
<dbReference type="SUPFAM" id="SSF55874">
    <property type="entry name" value="ATPase domain of HSP90 chaperone/DNA topoisomerase II/histidine kinase"/>
    <property type="match status" value="1"/>
</dbReference>
<dbReference type="InterPro" id="IPR005467">
    <property type="entry name" value="His_kinase_dom"/>
</dbReference>
<dbReference type="Proteomes" id="UP000188246">
    <property type="component" value="Chromosome"/>
</dbReference>
<keyword evidence="4" id="KW-1003">Cell membrane</keyword>
<dbReference type="Pfam" id="PF02518">
    <property type="entry name" value="HATPase_c"/>
    <property type="match status" value="1"/>
</dbReference>
<dbReference type="SMART" id="SM00387">
    <property type="entry name" value="HATPase_c"/>
    <property type="match status" value="1"/>
</dbReference>
<evidence type="ECO:0000256" key="9">
    <source>
        <dbReference type="ARBA" id="ARBA00022989"/>
    </source>
</evidence>
<evidence type="ECO:0000313" key="12">
    <source>
        <dbReference type="EMBL" id="AQP54265.1"/>
    </source>
</evidence>
<keyword evidence="9" id="KW-1133">Transmembrane helix</keyword>
<dbReference type="EMBL" id="CP019609">
    <property type="protein sequence ID" value="AQP54265.1"/>
    <property type="molecule type" value="Genomic_DNA"/>
</dbReference>
<dbReference type="RefSeq" id="WP_077276343.1">
    <property type="nucleotide sequence ID" value="NZ_CP019609.1"/>
</dbReference>
<evidence type="ECO:0000256" key="2">
    <source>
        <dbReference type="ARBA" id="ARBA00004651"/>
    </source>
</evidence>
<evidence type="ECO:0000256" key="1">
    <source>
        <dbReference type="ARBA" id="ARBA00000085"/>
    </source>
</evidence>
<dbReference type="GO" id="GO:0004721">
    <property type="term" value="F:phosphoprotein phosphatase activity"/>
    <property type="evidence" value="ECO:0007669"/>
    <property type="project" value="TreeGrafter"/>
</dbReference>
<dbReference type="AlphaFoldDB" id="A0A1Q2D7I7"/>
<evidence type="ECO:0000256" key="6">
    <source>
        <dbReference type="ARBA" id="ARBA00022679"/>
    </source>
</evidence>
<comment type="subcellular location">
    <subcellularLocation>
        <location evidence="2">Cell membrane</location>
        <topology evidence="2">Multi-pass membrane protein</topology>
    </subcellularLocation>
</comment>
<dbReference type="PANTHER" id="PTHR45453">
    <property type="entry name" value="PHOSPHATE REGULON SENSOR PROTEIN PHOR"/>
    <property type="match status" value="1"/>
</dbReference>
<dbReference type="InterPro" id="IPR003594">
    <property type="entry name" value="HATPase_dom"/>
</dbReference>
<evidence type="ECO:0000256" key="5">
    <source>
        <dbReference type="ARBA" id="ARBA00022553"/>
    </source>
</evidence>
<evidence type="ECO:0000256" key="4">
    <source>
        <dbReference type="ARBA" id="ARBA00022475"/>
    </source>
</evidence>
<dbReference type="PROSITE" id="PS50109">
    <property type="entry name" value="HIS_KIN"/>
    <property type="match status" value="1"/>
</dbReference>
<sequence>MTLLKYLYDQLTLIVVWLLLMIVTTFILWLVPKKALTLSIMFYITFLGIILLIIFFLFNYHRKKKYWNQLESKVNKHLDMKKITIGSTFEEKFYQHCINNLQDDFILEANRLNKKNKEYKDFIDSWVHEIKIPLASFNLLIDAIEFDIPDDKFIQLQDNLQRMDNYVEQVMYYSRLDDFSKDYLVADQSLLKIIQTAIKRSANYFIQKHITLDLTTHDEIVLTDEKWLLYIINQIISNAIKYTDVGGTITVKICKNKTHVILSISDNGIGIPKCDLDRVFEKGFTGNNGRNQQISSTGLGLYLANQLSKKLGHKITITSTLNKGTKVSLLFPTLDYYSTEKNDFL</sequence>
<dbReference type="SUPFAM" id="SSF47384">
    <property type="entry name" value="Homodimeric domain of signal transducing histidine kinase"/>
    <property type="match status" value="1"/>
</dbReference>
<dbReference type="GO" id="GO:0016036">
    <property type="term" value="P:cellular response to phosphate starvation"/>
    <property type="evidence" value="ECO:0007669"/>
    <property type="project" value="TreeGrafter"/>
</dbReference>
<dbReference type="CDD" id="cd00082">
    <property type="entry name" value="HisKA"/>
    <property type="match status" value="1"/>
</dbReference>
<dbReference type="PANTHER" id="PTHR45453:SF2">
    <property type="entry name" value="HISTIDINE KINASE"/>
    <property type="match status" value="1"/>
</dbReference>
<keyword evidence="6" id="KW-0808">Transferase</keyword>
<accession>A0A1Q2D7I7</accession>
<dbReference type="InterPro" id="IPR036097">
    <property type="entry name" value="HisK_dim/P_sf"/>
</dbReference>
<name>A0A1Q2D7I7_9ENTE</name>
<evidence type="ECO:0000256" key="3">
    <source>
        <dbReference type="ARBA" id="ARBA00012438"/>
    </source>
</evidence>
<comment type="catalytic activity">
    <reaction evidence="1">
        <text>ATP + protein L-histidine = ADP + protein N-phospho-L-histidine.</text>
        <dbReference type="EC" id="2.7.13.3"/>
    </reaction>
</comment>
<evidence type="ECO:0000313" key="13">
    <source>
        <dbReference type="Proteomes" id="UP000188246"/>
    </source>
</evidence>
<dbReference type="GO" id="GO:0000155">
    <property type="term" value="F:phosphorelay sensor kinase activity"/>
    <property type="evidence" value="ECO:0007669"/>
    <property type="project" value="InterPro"/>
</dbReference>
<dbReference type="InterPro" id="IPR003661">
    <property type="entry name" value="HisK_dim/P_dom"/>
</dbReference>
<evidence type="ECO:0000256" key="7">
    <source>
        <dbReference type="ARBA" id="ARBA00022692"/>
    </source>
</evidence>
<protein>
    <recommendedName>
        <fullName evidence="3">histidine kinase</fullName>
        <ecNumber evidence="3">2.7.13.3</ecNumber>
    </recommendedName>
</protein>
<keyword evidence="13" id="KW-1185">Reference proteome</keyword>
<dbReference type="InterPro" id="IPR050351">
    <property type="entry name" value="BphY/WalK/GraS-like"/>
</dbReference>
<dbReference type="KEGG" id="vpi:BW732_08535"/>
<dbReference type="OrthoDB" id="9780487at2"/>
<dbReference type="PRINTS" id="PR00344">
    <property type="entry name" value="BCTRLSENSOR"/>
</dbReference>
<keyword evidence="11" id="KW-0472">Membrane</keyword>
<organism evidence="12 13">
    <name type="scientific">Vagococcus penaei</name>
    <dbReference type="NCBI Taxonomy" id="633807"/>
    <lineage>
        <taxon>Bacteria</taxon>
        <taxon>Bacillati</taxon>
        <taxon>Bacillota</taxon>
        <taxon>Bacilli</taxon>
        <taxon>Lactobacillales</taxon>
        <taxon>Enterococcaceae</taxon>
        <taxon>Vagococcus</taxon>
    </lineage>
</organism>